<dbReference type="Gene3D" id="2.30.110.10">
    <property type="entry name" value="Electron Transport, Fmn-binding Protein, Chain A"/>
    <property type="match status" value="1"/>
</dbReference>
<evidence type="ECO:0000313" key="3">
    <source>
        <dbReference type="Proteomes" id="UP001143362"/>
    </source>
</evidence>
<dbReference type="InterPro" id="IPR011576">
    <property type="entry name" value="Pyridox_Oxase_N"/>
</dbReference>
<accession>A0ABT3TCX2</accession>
<dbReference type="Pfam" id="PF01243">
    <property type="entry name" value="PNPOx_N"/>
    <property type="match status" value="1"/>
</dbReference>
<dbReference type="EMBL" id="SHNN01000001">
    <property type="protein sequence ID" value="MCX2979636.1"/>
    <property type="molecule type" value="Genomic_DNA"/>
</dbReference>
<proteinExistence type="predicted"/>
<protein>
    <submittedName>
        <fullName evidence="2">Pyridoxamine 5'-phosphate oxidase family protein</fullName>
    </submittedName>
</protein>
<keyword evidence="3" id="KW-1185">Reference proteome</keyword>
<organism evidence="2 3">
    <name type="scientific">Candidatus Litorirhabdus singularis</name>
    <dbReference type="NCBI Taxonomy" id="2518993"/>
    <lineage>
        <taxon>Bacteria</taxon>
        <taxon>Pseudomonadati</taxon>
        <taxon>Pseudomonadota</taxon>
        <taxon>Gammaproteobacteria</taxon>
        <taxon>Cellvibrionales</taxon>
        <taxon>Halieaceae</taxon>
        <taxon>Candidatus Litorirhabdus</taxon>
    </lineage>
</organism>
<dbReference type="Proteomes" id="UP001143362">
    <property type="component" value="Unassembled WGS sequence"/>
</dbReference>
<name>A0ABT3TCX2_9GAMM</name>
<sequence>MTTTYRGAWKEAEVAEFLQQSSFPIRLASVGADGFPRVVSLWFRHQQDQILCVSHRDSHLIKILSANPRVGFEVAPNEPPYYGVRGQALVSLEPLGDKSTLHELLSRYLGGSDSGLGQWLLDRSDEELLITLKPSRIYSWDYRERMAEAV</sequence>
<evidence type="ECO:0000259" key="1">
    <source>
        <dbReference type="Pfam" id="PF01243"/>
    </source>
</evidence>
<dbReference type="InterPro" id="IPR012349">
    <property type="entry name" value="Split_barrel_FMN-bd"/>
</dbReference>
<dbReference type="SUPFAM" id="SSF50475">
    <property type="entry name" value="FMN-binding split barrel"/>
    <property type="match status" value="1"/>
</dbReference>
<reference evidence="2" key="1">
    <citation type="submission" date="2019-02" db="EMBL/GenBank/DDBJ databases">
        <authorList>
            <person name="Li S.-H."/>
        </authorList>
    </citation>
    <scope>NUCLEOTIDE SEQUENCE</scope>
    <source>
        <strain evidence="2">IMCC14734</strain>
    </source>
</reference>
<feature type="domain" description="Pyridoxamine 5'-phosphate oxidase N-terminal" evidence="1">
    <location>
        <begin position="12"/>
        <end position="112"/>
    </location>
</feature>
<evidence type="ECO:0000313" key="2">
    <source>
        <dbReference type="EMBL" id="MCX2979636.1"/>
    </source>
</evidence>
<comment type="caution">
    <text evidence="2">The sequence shown here is derived from an EMBL/GenBank/DDBJ whole genome shotgun (WGS) entry which is preliminary data.</text>
</comment>
<gene>
    <name evidence="2" type="ORF">EYC98_02035</name>
</gene>
<dbReference type="RefSeq" id="WP_279243634.1">
    <property type="nucleotide sequence ID" value="NZ_SHNN01000001.1"/>
</dbReference>